<evidence type="ECO:0000256" key="9">
    <source>
        <dbReference type="SAM" id="MobiDB-lite"/>
    </source>
</evidence>
<evidence type="ECO:0000256" key="10">
    <source>
        <dbReference type="SAM" id="Phobius"/>
    </source>
</evidence>
<dbReference type="AlphaFoldDB" id="A0A103DWV7"/>
<gene>
    <name evidence="12" type="ORF">BSIN_3146</name>
    <name evidence="11" type="ORF">WS67_01105</name>
</gene>
<evidence type="ECO:0000256" key="4">
    <source>
        <dbReference type="ARBA" id="ARBA00022475"/>
    </source>
</evidence>
<dbReference type="PANTHER" id="PTHR30531:SF12">
    <property type="entry name" value="FLAGELLAR BIOSYNTHETIC PROTEIN FLHB"/>
    <property type="match status" value="1"/>
</dbReference>
<evidence type="ECO:0000256" key="3">
    <source>
        <dbReference type="ARBA" id="ARBA00018628"/>
    </source>
</evidence>
<reference evidence="12 14" key="2">
    <citation type="submission" date="2017-04" db="EMBL/GenBank/DDBJ databases">
        <authorList>
            <person name="Afonso C.L."/>
            <person name="Miller P.J."/>
            <person name="Scott M.A."/>
            <person name="Spackman E."/>
            <person name="Goraichik I."/>
            <person name="Dimitrov K.M."/>
            <person name="Suarez D.L."/>
            <person name="Swayne D.E."/>
        </authorList>
    </citation>
    <scope>NUCLEOTIDE SEQUENCE [LARGE SCALE GENOMIC DNA]</scope>
    <source>
        <strain evidence="12">LMG 28154</strain>
    </source>
</reference>
<evidence type="ECO:0000313" key="14">
    <source>
        <dbReference type="Proteomes" id="UP000198460"/>
    </source>
</evidence>
<evidence type="ECO:0000256" key="8">
    <source>
        <dbReference type="ARBA" id="ARBA00024974"/>
    </source>
</evidence>
<accession>A0A103DWV7</accession>
<dbReference type="OrthoDB" id="9807950at2"/>
<evidence type="ECO:0000256" key="5">
    <source>
        <dbReference type="ARBA" id="ARBA00022692"/>
    </source>
</evidence>
<dbReference type="NCBIfam" id="TIGR01404">
    <property type="entry name" value="FlhB_rel_III"/>
    <property type="match status" value="1"/>
</dbReference>
<dbReference type="GO" id="GO:0005886">
    <property type="term" value="C:plasma membrane"/>
    <property type="evidence" value="ECO:0007669"/>
    <property type="project" value="UniProtKB-SubCell"/>
</dbReference>
<reference evidence="11 13" key="1">
    <citation type="submission" date="2015-11" db="EMBL/GenBank/DDBJ databases">
        <title>Expanding the genomic diversity of Burkholderia species for the development of highly accurate diagnostics.</title>
        <authorList>
            <person name="Sahl J."/>
            <person name="Keim P."/>
            <person name="Wagner D."/>
        </authorList>
    </citation>
    <scope>NUCLEOTIDE SEQUENCE [LARGE SCALE GENOMIC DNA]</scope>
    <source>
        <strain evidence="11 13">TSV85</strain>
    </source>
</reference>
<comment type="similarity">
    <text evidence="2">Belongs to the type III secretion exporter family.</text>
</comment>
<evidence type="ECO:0000256" key="2">
    <source>
        <dbReference type="ARBA" id="ARBA00010690"/>
    </source>
</evidence>
<dbReference type="Pfam" id="PF01312">
    <property type="entry name" value="Bac_export_2"/>
    <property type="match status" value="1"/>
</dbReference>
<organism evidence="11 13">
    <name type="scientific">Burkholderia singularis</name>
    <dbReference type="NCBI Taxonomy" id="1503053"/>
    <lineage>
        <taxon>Bacteria</taxon>
        <taxon>Pseudomonadati</taxon>
        <taxon>Pseudomonadota</taxon>
        <taxon>Betaproteobacteria</taxon>
        <taxon>Burkholderiales</taxon>
        <taxon>Burkholderiaceae</taxon>
        <taxon>Burkholderia</taxon>
        <taxon>pseudomallei group</taxon>
    </lineage>
</organism>
<keyword evidence="13" id="KW-1185">Reference proteome</keyword>
<dbReference type="InterPro" id="IPR029025">
    <property type="entry name" value="T3SS_substrate_exporter_C"/>
</dbReference>
<dbReference type="InterPro" id="IPR006307">
    <property type="entry name" value="BsaZ-like"/>
</dbReference>
<dbReference type="Proteomes" id="UP000198460">
    <property type="component" value="Unassembled WGS sequence"/>
</dbReference>
<sequence>MSDEKTEEPTDKKLRDSRKEGKVSNSRDFTEAVTLSATIVLLIVMTDHLGDTFRSIVKIPIGFIDGDHSLANILAQTYKLAGLMLIATVPCVAVAVLASIGVSAAQVGLQISMKPVTPNPAAVNPASGLKRIFSMRTLLDFVKMVIKAAIIGIAMWKSIEGLFPLIAGFLYQPLSELPALLWHISLRLFMIAAAVFVLVGVVDIKLQRAMFIKEMKMSKDEVKREFKNEEGDPLIKGERRRLARALVSSPPPSKRVETANMLVVNPTHYAVAVRYRPPEDLLPRVVAKGVDESAAQLRRVAMEAGVPIIGNPPVARELYKVGIDEPIPESLFQAVATILHWLETVGPDAGIAHNGG</sequence>
<evidence type="ECO:0000313" key="13">
    <source>
        <dbReference type="Proteomes" id="UP000062788"/>
    </source>
</evidence>
<keyword evidence="12" id="KW-0966">Cell projection</keyword>
<evidence type="ECO:0000256" key="7">
    <source>
        <dbReference type="ARBA" id="ARBA00023136"/>
    </source>
</evidence>
<keyword evidence="5 10" id="KW-0812">Transmembrane</keyword>
<feature type="region of interest" description="Disordered" evidence="9">
    <location>
        <begin position="1"/>
        <end position="22"/>
    </location>
</feature>
<keyword evidence="4" id="KW-1003">Cell membrane</keyword>
<protein>
    <recommendedName>
        <fullName evidence="3">Secretion apparatus protein BsaZ</fullName>
    </recommendedName>
</protein>
<name>A0A103DWV7_9BURK</name>
<dbReference type="SUPFAM" id="SSF160544">
    <property type="entry name" value="EscU C-terminal domain-like"/>
    <property type="match status" value="1"/>
</dbReference>
<evidence type="ECO:0000313" key="11">
    <source>
        <dbReference type="EMBL" id="KVE24194.1"/>
    </source>
</evidence>
<evidence type="ECO:0000313" key="12">
    <source>
        <dbReference type="EMBL" id="SMF99957.1"/>
    </source>
</evidence>
<keyword evidence="7 10" id="KW-0472">Membrane</keyword>
<evidence type="ECO:0000256" key="6">
    <source>
        <dbReference type="ARBA" id="ARBA00022989"/>
    </source>
</evidence>
<feature type="transmembrane region" description="Helical" evidence="10">
    <location>
        <begin position="80"/>
        <end position="105"/>
    </location>
</feature>
<comment type="function">
    <text evidence="8">Part of the bsa type III secretion system, is involved in the intracellular replication of invading bacteria inside the host cell. Probably necessary for the lysis of the vacuole membrane and escape into the host cell cytoplasm.</text>
</comment>
<dbReference type="PRINTS" id="PR00950">
    <property type="entry name" value="TYPE3IMSPROT"/>
</dbReference>
<keyword evidence="6 10" id="KW-1133">Transmembrane helix</keyword>
<feature type="transmembrane region" description="Helical" evidence="10">
    <location>
        <begin position="179"/>
        <end position="206"/>
    </location>
</feature>
<feature type="compositionally biased region" description="Basic and acidic residues" evidence="9">
    <location>
        <begin position="7"/>
        <end position="22"/>
    </location>
</feature>
<dbReference type="Proteomes" id="UP000062788">
    <property type="component" value="Unassembled WGS sequence"/>
</dbReference>
<dbReference type="EMBL" id="FXAN01000047">
    <property type="protein sequence ID" value="SMF99957.1"/>
    <property type="molecule type" value="Genomic_DNA"/>
</dbReference>
<proteinExistence type="inferred from homology"/>
<keyword evidence="12" id="KW-0282">Flagellum</keyword>
<dbReference type="Gene3D" id="3.40.1690.10">
    <property type="entry name" value="secretion proteins EscU"/>
    <property type="match status" value="1"/>
</dbReference>
<dbReference type="RefSeq" id="WP_059519881.1">
    <property type="nucleotide sequence ID" value="NZ_FXAN01000047.1"/>
</dbReference>
<dbReference type="EMBL" id="LOWA01000055">
    <property type="protein sequence ID" value="KVE24194.1"/>
    <property type="molecule type" value="Genomic_DNA"/>
</dbReference>
<keyword evidence="12" id="KW-0969">Cilium</keyword>
<dbReference type="GO" id="GO:0009306">
    <property type="term" value="P:protein secretion"/>
    <property type="evidence" value="ECO:0007669"/>
    <property type="project" value="InterPro"/>
</dbReference>
<feature type="transmembrane region" description="Helical" evidence="10">
    <location>
        <begin position="138"/>
        <end position="159"/>
    </location>
</feature>
<dbReference type="InterPro" id="IPR006135">
    <property type="entry name" value="T3SS_substrate_exporter"/>
</dbReference>
<dbReference type="PANTHER" id="PTHR30531">
    <property type="entry name" value="FLAGELLAR BIOSYNTHETIC PROTEIN FLHB"/>
    <property type="match status" value="1"/>
</dbReference>
<comment type="subcellular location">
    <subcellularLocation>
        <location evidence="1">Cell membrane</location>
        <topology evidence="1">Multi-pass membrane protein</topology>
    </subcellularLocation>
</comment>
<evidence type="ECO:0000256" key="1">
    <source>
        <dbReference type="ARBA" id="ARBA00004651"/>
    </source>
</evidence>